<reference evidence="2 3" key="2">
    <citation type="submission" date="2020-07" db="EMBL/GenBank/DDBJ databases">
        <title>Genome assembly of wild tea tree DASZ reveals pedigree and selection history of tea varieties.</title>
        <authorList>
            <person name="Zhang W."/>
        </authorList>
    </citation>
    <scope>NUCLEOTIDE SEQUENCE [LARGE SCALE GENOMIC DNA]</scope>
    <source>
        <strain evidence="3">cv. G240</strain>
        <tissue evidence="2">Leaf</tissue>
    </source>
</reference>
<organism evidence="2 3">
    <name type="scientific">Camellia sinensis</name>
    <name type="common">Tea plant</name>
    <name type="synonym">Thea sinensis</name>
    <dbReference type="NCBI Taxonomy" id="4442"/>
    <lineage>
        <taxon>Eukaryota</taxon>
        <taxon>Viridiplantae</taxon>
        <taxon>Streptophyta</taxon>
        <taxon>Embryophyta</taxon>
        <taxon>Tracheophyta</taxon>
        <taxon>Spermatophyta</taxon>
        <taxon>Magnoliopsida</taxon>
        <taxon>eudicotyledons</taxon>
        <taxon>Gunneridae</taxon>
        <taxon>Pentapetalae</taxon>
        <taxon>asterids</taxon>
        <taxon>Ericales</taxon>
        <taxon>Theaceae</taxon>
        <taxon>Camellia</taxon>
    </lineage>
</organism>
<sequence length="53" mass="5947">MARKLAEIIPKLSIVSLVLWCSNVFFLSLYWPVLSLTRTSLLSSLSVTCTFTP</sequence>
<evidence type="ECO:0000313" key="3">
    <source>
        <dbReference type="Proteomes" id="UP000593564"/>
    </source>
</evidence>
<protein>
    <submittedName>
        <fullName evidence="2">Uncharacterized protein</fullName>
    </submittedName>
</protein>
<comment type="caution">
    <text evidence="2">The sequence shown here is derived from an EMBL/GenBank/DDBJ whole genome shotgun (WGS) entry which is preliminary data.</text>
</comment>
<gene>
    <name evidence="2" type="ORF">HYC85_025649</name>
</gene>
<proteinExistence type="predicted"/>
<keyword evidence="1" id="KW-0812">Transmembrane</keyword>
<evidence type="ECO:0000256" key="1">
    <source>
        <dbReference type="SAM" id="Phobius"/>
    </source>
</evidence>
<keyword evidence="1" id="KW-0472">Membrane</keyword>
<name>A0A7J7GBM1_CAMSI</name>
<keyword evidence="1" id="KW-1133">Transmembrane helix</keyword>
<dbReference type="Proteomes" id="UP000593564">
    <property type="component" value="Unassembled WGS sequence"/>
</dbReference>
<evidence type="ECO:0000313" key="2">
    <source>
        <dbReference type="EMBL" id="KAF5938143.1"/>
    </source>
</evidence>
<dbReference type="AlphaFoldDB" id="A0A7J7GBM1"/>
<reference evidence="3" key="1">
    <citation type="journal article" date="2020" name="Nat. Commun.">
        <title>Genome assembly of wild tea tree DASZ reveals pedigree and selection history of tea varieties.</title>
        <authorList>
            <person name="Zhang W."/>
            <person name="Zhang Y."/>
            <person name="Qiu H."/>
            <person name="Guo Y."/>
            <person name="Wan H."/>
            <person name="Zhang X."/>
            <person name="Scossa F."/>
            <person name="Alseekh S."/>
            <person name="Zhang Q."/>
            <person name="Wang P."/>
            <person name="Xu L."/>
            <person name="Schmidt M.H."/>
            <person name="Jia X."/>
            <person name="Li D."/>
            <person name="Zhu A."/>
            <person name="Guo F."/>
            <person name="Chen W."/>
            <person name="Ni D."/>
            <person name="Usadel B."/>
            <person name="Fernie A.R."/>
            <person name="Wen W."/>
        </authorList>
    </citation>
    <scope>NUCLEOTIDE SEQUENCE [LARGE SCALE GENOMIC DNA]</scope>
    <source>
        <strain evidence="3">cv. G240</strain>
    </source>
</reference>
<dbReference type="EMBL" id="JACBKZ010000012">
    <property type="protein sequence ID" value="KAF5938143.1"/>
    <property type="molecule type" value="Genomic_DNA"/>
</dbReference>
<feature type="transmembrane region" description="Helical" evidence="1">
    <location>
        <begin position="12"/>
        <end position="33"/>
    </location>
</feature>
<keyword evidence="3" id="KW-1185">Reference proteome</keyword>
<accession>A0A7J7GBM1</accession>